<dbReference type="Pfam" id="PF00630">
    <property type="entry name" value="Filamin"/>
    <property type="match status" value="8"/>
</dbReference>
<dbReference type="InterPro" id="IPR001715">
    <property type="entry name" value="CH_dom"/>
</dbReference>
<dbReference type="PANTHER" id="PTHR38537">
    <property type="entry name" value="JITTERBUG, ISOFORM N"/>
    <property type="match status" value="1"/>
</dbReference>
<dbReference type="SUPFAM" id="SSF81296">
    <property type="entry name" value="E set domains"/>
    <property type="match status" value="8"/>
</dbReference>
<dbReference type="CDD" id="cd21315">
    <property type="entry name" value="CH_dFLNA-like_rpt2"/>
    <property type="match status" value="1"/>
</dbReference>
<reference evidence="7" key="1">
    <citation type="submission" date="2014-03" db="EMBL/GenBank/DDBJ databases">
        <title>The sialotranscriptome of Amblyomma triste, Amblyomma parvum and Amblyomma cajennense ticks, uncovered by 454-based RNA-seq.</title>
        <authorList>
            <person name="Garcia G.R."/>
            <person name="Gardinassi L.G."/>
            <person name="Ribeiro J.M."/>
            <person name="Anatriello E."/>
            <person name="Ferreira B.R."/>
            <person name="Moreira H.N."/>
            <person name="Mafra C."/>
            <person name="Olegario M.M."/>
            <person name="Szabo P.J."/>
            <person name="Miranda-Santos I.K."/>
            <person name="Maruyama S.R."/>
        </authorList>
    </citation>
    <scope>NUCLEOTIDE SEQUENCE</scope>
    <source>
        <strain evidence="7">Mato Grasso do Sul</strain>
        <tissue evidence="7">Salivary glands</tissue>
    </source>
</reference>
<protein>
    <submittedName>
        <fullName evidence="7">Putative actin-binding cytoskeleton protein filamin</fullName>
    </submittedName>
</protein>
<keyword evidence="3" id="KW-0009">Actin-binding</keyword>
<feature type="domain" description="Calponin-homology (CH)" evidence="6">
    <location>
        <begin position="160"/>
        <end position="263"/>
    </location>
</feature>
<feature type="repeat" description="Filamin" evidence="4">
    <location>
        <begin position="853"/>
        <end position="949"/>
    </location>
</feature>
<dbReference type="Pfam" id="PF00307">
    <property type="entry name" value="CH"/>
    <property type="match status" value="2"/>
</dbReference>
<dbReference type="SUPFAM" id="SSF47576">
    <property type="entry name" value="Calponin-homology domain, CH-domain"/>
    <property type="match status" value="1"/>
</dbReference>
<dbReference type="EMBL" id="GBBM01003525">
    <property type="protein sequence ID" value="JAC31893.1"/>
    <property type="molecule type" value="mRNA"/>
</dbReference>
<dbReference type="PROSITE" id="PS50021">
    <property type="entry name" value="CH"/>
    <property type="match status" value="2"/>
</dbReference>
<dbReference type="FunFam" id="1.10.418.10:FF:000008">
    <property type="entry name" value="Filamin-B isoform C"/>
    <property type="match status" value="1"/>
</dbReference>
<dbReference type="InterPro" id="IPR013783">
    <property type="entry name" value="Ig-like_fold"/>
</dbReference>
<feature type="domain" description="Calponin-homology (CH)" evidence="6">
    <location>
        <begin position="35"/>
        <end position="141"/>
    </location>
</feature>
<dbReference type="Gene3D" id="1.10.418.10">
    <property type="entry name" value="Calponin-like domain"/>
    <property type="match status" value="2"/>
</dbReference>
<dbReference type="PANTHER" id="PTHR38537:SF8">
    <property type="entry name" value="FILAMIN-A"/>
    <property type="match status" value="1"/>
</dbReference>
<dbReference type="InterPro" id="IPR044801">
    <property type="entry name" value="Filamin"/>
</dbReference>
<feature type="repeat" description="Filamin" evidence="4">
    <location>
        <begin position="950"/>
        <end position="1039"/>
    </location>
</feature>
<dbReference type="InterPro" id="IPR014756">
    <property type="entry name" value="Ig_E-set"/>
</dbReference>
<dbReference type="FunFam" id="2.60.40.10:FF:000001">
    <property type="entry name" value="Filamin-C isoform b"/>
    <property type="match status" value="4"/>
</dbReference>
<evidence type="ECO:0000259" key="6">
    <source>
        <dbReference type="PROSITE" id="PS50021"/>
    </source>
</evidence>
<sequence length="1039" mass="112106">MASDRRGSRVVASSRADDDEDAMERELAEDAVWKRIQQNTFTRWANEHLKTVNKTIASLETDLADGLRLISLIEVLSGKQLPKHNKRPTFRSQKLENVCVALKFLTNAEGIKLVNIDSSDIVDCKLKLIMGLIWTLILHYSISLPMWEGDDDTAFDKSGPSPKQRLLRWIQSKLPDKPINNFTSDWNDGQAVGALVDALAPGLCPDWASWDPKNAQRNAKEAMDLASEWLGVPQLVTPEEMVNPKVDELSMMTYLSQFPNAKLKDKAPLRLQTNPARVRCYGPGIEPTGVVVGAPTNFTVETFSAGQGDVKSFVEGPGKQQIPVDIRYNDDKAKTYTATYTALKEGPHKVHVQFAGKNVPKSPFPVKVEGFAGDPTKVKATGPGLQPTGVSAGVPTYFDVFSKAAGKGQVEVEIVDPKGGRNAVPCRIKKTNEDEHHCEYVPAMEGPHQVNVIFAGRPVPNSPFKVNVGPPCNPRRVRASGRGLQKNGVRVGDVADFKVFTENAGEGELQIKVLGPGGTAEKVNITPKPDKTFECNYAPTKEGRYVVMISYGGQEIPRSPYEVNVGPYKESKIVAYGPGLSGGLVGYPATFTVDTNGETGQLGFAIEGPSQAKIECFDNGDGSADVKYFPTAPGDYAVHVLCNGEDIPKSPWIANILPQSTCQPDKVVASGPGLQPTGVLQGQQTQFTVDARQAGGKAPLEVKVADSQSRPVEVKVKDNGDDTYTCTYKPDSNDKHTVQVNYSCVAVPGSPFRVNVADNTDPAKVRVYGPGVEKGVTSQTPTKFYIDCKAAGKAKPKVKITDEKERPVQAKVTDNKDDTFTCNYTAPTPGPHYVSVAVNGKDVLGSPFKVPVQPHVDASKIKVDGLEPTVFLEAPAQVVIDARAVAPNSDARATCTLNTPSGKKIPIAVQPKGDGTYRSVYIPHEEGPHEVELTYDGVPIPGSPFKTMAVKGCDPSRVKAYGPGLERGVLDQPNRFTVETRGAGPGGLGLAIEGPTEAKMTCKDNRDGTCTVEYIPTEQGDYDIAVRFAGKDIPGSPFK</sequence>
<feature type="repeat" description="Filamin" evidence="4">
    <location>
        <begin position="757"/>
        <end position="852"/>
    </location>
</feature>
<feature type="repeat" description="Filamin" evidence="4">
    <location>
        <begin position="270"/>
        <end position="368"/>
    </location>
</feature>
<feature type="repeat" description="Filamin" evidence="4">
    <location>
        <begin position="469"/>
        <end position="565"/>
    </location>
</feature>
<dbReference type="InterPro" id="IPR001298">
    <property type="entry name" value="Filamin/ABP280_rpt"/>
</dbReference>
<organism evidence="7">
    <name type="scientific">Amblyomma triste</name>
    <name type="common">Neotropical tick</name>
    <dbReference type="NCBI Taxonomy" id="251400"/>
    <lineage>
        <taxon>Eukaryota</taxon>
        <taxon>Metazoa</taxon>
        <taxon>Ecdysozoa</taxon>
        <taxon>Arthropoda</taxon>
        <taxon>Chelicerata</taxon>
        <taxon>Arachnida</taxon>
        <taxon>Acari</taxon>
        <taxon>Parasitiformes</taxon>
        <taxon>Ixodida</taxon>
        <taxon>Ixodoidea</taxon>
        <taxon>Ixodidae</taxon>
        <taxon>Amblyomminae</taxon>
        <taxon>Amblyomma</taxon>
    </lineage>
</organism>
<proteinExistence type="evidence at transcript level"/>
<accession>A0A023GFY8</accession>
<dbReference type="PROSITE" id="PS00020">
    <property type="entry name" value="ACTININ_2"/>
    <property type="match status" value="1"/>
</dbReference>
<feature type="repeat" description="Filamin" evidence="4">
    <location>
        <begin position="659"/>
        <end position="756"/>
    </location>
</feature>
<evidence type="ECO:0000256" key="4">
    <source>
        <dbReference type="PROSITE-ProRule" id="PRU00087"/>
    </source>
</evidence>
<evidence type="ECO:0000313" key="7">
    <source>
        <dbReference type="EMBL" id="JAC31893.1"/>
    </source>
</evidence>
<evidence type="ECO:0000256" key="3">
    <source>
        <dbReference type="ARBA" id="ARBA00023203"/>
    </source>
</evidence>
<dbReference type="SMART" id="SM00033">
    <property type="entry name" value="CH"/>
    <property type="match status" value="2"/>
</dbReference>
<dbReference type="PROSITE" id="PS50194">
    <property type="entry name" value="FILAMIN_REPEAT"/>
    <property type="match status" value="8"/>
</dbReference>
<feature type="non-terminal residue" evidence="7">
    <location>
        <position position="1039"/>
    </location>
</feature>
<feature type="repeat" description="Filamin" evidence="4">
    <location>
        <begin position="370"/>
        <end position="468"/>
    </location>
</feature>
<feature type="repeat" description="Filamin" evidence="4">
    <location>
        <begin position="565"/>
        <end position="656"/>
    </location>
</feature>
<dbReference type="SMART" id="SM00557">
    <property type="entry name" value="IG_FLMN"/>
    <property type="match status" value="8"/>
</dbReference>
<dbReference type="FunFam" id="2.60.40.10:FF:000140">
    <property type="entry name" value="FiLamiN (Actin binding protein) homolog"/>
    <property type="match status" value="1"/>
</dbReference>
<dbReference type="GO" id="GO:0030036">
    <property type="term" value="P:actin cytoskeleton organization"/>
    <property type="evidence" value="ECO:0007669"/>
    <property type="project" value="InterPro"/>
</dbReference>
<dbReference type="CDD" id="cd21311">
    <property type="entry name" value="CH_dFLNA-like_rpt1"/>
    <property type="match status" value="1"/>
</dbReference>
<dbReference type="Gene3D" id="2.60.40.10">
    <property type="entry name" value="Immunoglobulins"/>
    <property type="match status" value="8"/>
</dbReference>
<dbReference type="InterPro" id="IPR036872">
    <property type="entry name" value="CH_dom_sf"/>
</dbReference>
<name>A0A023GFY8_AMBTT</name>
<evidence type="ECO:0000256" key="2">
    <source>
        <dbReference type="ARBA" id="ARBA00022737"/>
    </source>
</evidence>
<dbReference type="FunFam" id="1.10.418.10:FF:000006">
    <property type="entry name" value="Filamin-B isoform A"/>
    <property type="match status" value="1"/>
</dbReference>
<dbReference type="AlphaFoldDB" id="A0A023GFY8"/>
<evidence type="ECO:0000256" key="5">
    <source>
        <dbReference type="SAM" id="MobiDB-lite"/>
    </source>
</evidence>
<comment type="similarity">
    <text evidence="1">Belongs to the filamin family.</text>
</comment>
<dbReference type="PROSITE" id="PS00019">
    <property type="entry name" value="ACTININ_1"/>
    <property type="match status" value="1"/>
</dbReference>
<dbReference type="InterPro" id="IPR001589">
    <property type="entry name" value="Actinin_actin-bd_CS"/>
</dbReference>
<dbReference type="InterPro" id="IPR017868">
    <property type="entry name" value="Filamin/ABP280_repeat-like"/>
</dbReference>
<dbReference type="GO" id="GO:0051015">
    <property type="term" value="F:actin filament binding"/>
    <property type="evidence" value="ECO:0007669"/>
    <property type="project" value="InterPro"/>
</dbReference>
<feature type="region of interest" description="Disordered" evidence="5">
    <location>
        <begin position="1"/>
        <end position="22"/>
    </location>
</feature>
<evidence type="ECO:0000256" key="1">
    <source>
        <dbReference type="ARBA" id="ARBA00009238"/>
    </source>
</evidence>
<keyword evidence="2" id="KW-0677">Repeat</keyword>